<dbReference type="InterPro" id="IPR001750">
    <property type="entry name" value="ND/Mrp_TM"/>
</dbReference>
<evidence type="ECO:0000256" key="13">
    <source>
        <dbReference type="ARBA" id="ARBA00023027"/>
    </source>
</evidence>
<keyword evidence="15 18" id="KW-0496">Mitochondrion</keyword>
<evidence type="ECO:0000256" key="9">
    <source>
        <dbReference type="ARBA" id="ARBA00022792"/>
    </source>
</evidence>
<evidence type="ECO:0000256" key="14">
    <source>
        <dbReference type="ARBA" id="ARBA00023075"/>
    </source>
</evidence>
<keyword evidence="8 18" id="KW-0812">Transmembrane</keyword>
<dbReference type="PRINTS" id="PR01436">
    <property type="entry name" value="NADHDHGNASE2"/>
</dbReference>
<keyword evidence="16 18" id="KW-0472">Membrane</keyword>
<feature type="transmembrane region" description="Helical" evidence="18">
    <location>
        <begin position="304"/>
        <end position="323"/>
    </location>
</feature>
<feature type="domain" description="NADH:quinone oxidoreductase/Mrp antiporter transmembrane" evidence="19">
    <location>
        <begin position="22"/>
        <end position="273"/>
    </location>
</feature>
<feature type="transmembrane region" description="Helical" evidence="18">
    <location>
        <begin position="260"/>
        <end position="279"/>
    </location>
</feature>
<evidence type="ECO:0000259" key="19">
    <source>
        <dbReference type="Pfam" id="PF00361"/>
    </source>
</evidence>
<evidence type="ECO:0000256" key="5">
    <source>
        <dbReference type="ARBA" id="ARBA00021008"/>
    </source>
</evidence>
<evidence type="ECO:0000256" key="6">
    <source>
        <dbReference type="ARBA" id="ARBA00022448"/>
    </source>
</evidence>
<accession>A0A2K9YVE1</accession>
<comment type="function">
    <text evidence="18">Core subunit of the mitochondrial membrane respiratory chain NADH dehydrogenase (Complex I) which catalyzes electron transfer from NADH through the respiratory chain, using ubiquinone as an electron acceptor. Essential for the catalytic activity and assembly of complex I.</text>
</comment>
<feature type="transmembrane region" description="Helical" evidence="18">
    <location>
        <begin position="227"/>
        <end position="248"/>
    </location>
</feature>
<sequence length="324" mass="37585">MHKSKTLFLLIMMSSSILTLSSNNWISMWMGLEINMLSFIPMINNKNKTTSEAMMIYLLTQSVSSMMLMFSIIMMNLTMNDLFNNIILMSLLIKLGAAPFHMWLPEMLSKMSWTGGMMLMTWQKIAPMSMINNLNVNNSILYTSVILSVMVGTLGGLNQLSLRKIMGYSSINHLGWMLSVSKTKNNWMLYLFIYSIMIIMLCQMFHQYNMIHINQINNMNMTMTEKLNYVIMMMSLGGLPPFLGFLPKWLVIQTMMNNDLMMMLCIMMMCSLLSLFYYMRTMTSMMMSFSTSNKWIHIKSSPKMITTMLLMNMSLPMILILNMF</sequence>
<comment type="subcellular location">
    <subcellularLocation>
        <location evidence="2 18">Mitochondrion inner membrane</location>
        <topology evidence="2 18">Multi-pass membrane protein</topology>
    </subcellularLocation>
</comment>
<dbReference type="InterPro" id="IPR003917">
    <property type="entry name" value="NADH_UbQ_OxRdtase_chain2"/>
</dbReference>
<evidence type="ECO:0000256" key="7">
    <source>
        <dbReference type="ARBA" id="ARBA00022660"/>
    </source>
</evidence>
<evidence type="ECO:0000256" key="18">
    <source>
        <dbReference type="RuleBase" id="RU003403"/>
    </source>
</evidence>
<evidence type="ECO:0000256" key="2">
    <source>
        <dbReference type="ARBA" id="ARBA00004448"/>
    </source>
</evidence>
<dbReference type="GO" id="GO:0006120">
    <property type="term" value="P:mitochondrial electron transport, NADH to ubiquinone"/>
    <property type="evidence" value="ECO:0007669"/>
    <property type="project" value="InterPro"/>
</dbReference>
<comment type="catalytic activity">
    <reaction evidence="17 18">
        <text>a ubiquinone + NADH + 5 H(+)(in) = a ubiquinol + NAD(+) + 4 H(+)(out)</text>
        <dbReference type="Rhea" id="RHEA:29091"/>
        <dbReference type="Rhea" id="RHEA-COMP:9565"/>
        <dbReference type="Rhea" id="RHEA-COMP:9566"/>
        <dbReference type="ChEBI" id="CHEBI:15378"/>
        <dbReference type="ChEBI" id="CHEBI:16389"/>
        <dbReference type="ChEBI" id="CHEBI:17976"/>
        <dbReference type="ChEBI" id="CHEBI:57540"/>
        <dbReference type="ChEBI" id="CHEBI:57945"/>
        <dbReference type="EC" id="7.1.1.2"/>
    </reaction>
</comment>
<reference evidence="20" key="1">
    <citation type="journal article" date="2018" name="Cladistics">
        <title>Phylogeny and the colourful history of jewel bugs (Insecta: Hemiptera: Scutelleridae).</title>
        <authorList>
            <person name="Wu Y."/>
            <person name="Redei D."/>
            <person name="Eger J."/>
            <person name="Wang Y."/>
            <person name="Wu H."/>
            <person name="Carapezza A."/>
            <person name="Kment P."/>
            <person name="Cai B."/>
            <person name="Sun X."/>
            <person name="Guo P."/>
            <person name="Luo J."/>
            <person name="Xie Q."/>
        </authorList>
    </citation>
    <scope>NUCLEOTIDE SEQUENCE</scope>
</reference>
<keyword evidence="14 18" id="KW-0830">Ubiquinone</keyword>
<dbReference type="AlphaFoldDB" id="A0A2K9YVE1"/>
<evidence type="ECO:0000256" key="1">
    <source>
        <dbReference type="ARBA" id="ARBA00003257"/>
    </source>
</evidence>
<dbReference type="GO" id="GO:0005743">
    <property type="term" value="C:mitochondrial inner membrane"/>
    <property type="evidence" value="ECO:0007669"/>
    <property type="project" value="UniProtKB-SubCell"/>
</dbReference>
<proteinExistence type="inferred from homology"/>
<evidence type="ECO:0000256" key="15">
    <source>
        <dbReference type="ARBA" id="ARBA00023128"/>
    </source>
</evidence>
<organism evidence="20">
    <name type="scientific">Choerocoris paganus</name>
    <dbReference type="NCBI Taxonomy" id="468237"/>
    <lineage>
        <taxon>Eukaryota</taxon>
        <taxon>Metazoa</taxon>
        <taxon>Ecdysozoa</taxon>
        <taxon>Arthropoda</taxon>
        <taxon>Hexapoda</taxon>
        <taxon>Insecta</taxon>
        <taxon>Pterygota</taxon>
        <taxon>Neoptera</taxon>
        <taxon>Paraneoptera</taxon>
        <taxon>Hemiptera</taxon>
        <taxon>Heteroptera</taxon>
        <taxon>Panheteroptera</taxon>
        <taxon>Pentatomomorpha</taxon>
        <taxon>Pentatomoidea</taxon>
        <taxon>Scutelleridae</taxon>
        <taxon>Scutellerinae</taxon>
        <taxon>Choerocoris</taxon>
    </lineage>
</organism>
<keyword evidence="11 18" id="KW-0249">Electron transport</keyword>
<dbReference type="GO" id="GO:0008137">
    <property type="term" value="F:NADH dehydrogenase (ubiquinone) activity"/>
    <property type="evidence" value="ECO:0007669"/>
    <property type="project" value="UniProtKB-EC"/>
</dbReference>
<dbReference type="EC" id="7.1.1.2" evidence="4 18"/>
<comment type="function">
    <text evidence="1">Core subunit of the mitochondrial membrane respiratory chain NADH dehydrogenase (Complex I) that is believed to belong to the minimal assembly required for catalysis. Complex I functions in the transfer of electrons from NADH to the respiratory chain. The immediate electron acceptor for the enzyme is believed to be ubiquinone.</text>
</comment>
<geneLocation type="mitochondrion" evidence="20"/>
<dbReference type="InterPro" id="IPR050175">
    <property type="entry name" value="Complex_I_Subunit_2"/>
</dbReference>
<evidence type="ECO:0000256" key="3">
    <source>
        <dbReference type="ARBA" id="ARBA00007012"/>
    </source>
</evidence>
<evidence type="ECO:0000313" key="20">
    <source>
        <dbReference type="EMBL" id="AUW38575.1"/>
    </source>
</evidence>
<name>A0A2K9YVE1_9HEMI</name>
<evidence type="ECO:0000256" key="8">
    <source>
        <dbReference type="ARBA" id="ARBA00022692"/>
    </source>
</evidence>
<evidence type="ECO:0000256" key="12">
    <source>
        <dbReference type="ARBA" id="ARBA00022989"/>
    </source>
</evidence>
<feature type="transmembrane region" description="Helical" evidence="18">
    <location>
        <begin position="139"/>
        <end position="158"/>
    </location>
</feature>
<dbReference type="PANTHER" id="PTHR46552:SF1">
    <property type="entry name" value="NADH-UBIQUINONE OXIDOREDUCTASE CHAIN 2"/>
    <property type="match status" value="1"/>
</dbReference>
<evidence type="ECO:0000256" key="11">
    <source>
        <dbReference type="ARBA" id="ARBA00022982"/>
    </source>
</evidence>
<keyword evidence="7 18" id="KW-0679">Respiratory chain</keyword>
<comment type="similarity">
    <text evidence="3 18">Belongs to the complex I subunit 2 family.</text>
</comment>
<evidence type="ECO:0000256" key="10">
    <source>
        <dbReference type="ARBA" id="ARBA00022967"/>
    </source>
</evidence>
<feature type="transmembrane region" description="Helical" evidence="18">
    <location>
        <begin position="7"/>
        <end position="26"/>
    </location>
</feature>
<evidence type="ECO:0000256" key="16">
    <source>
        <dbReference type="ARBA" id="ARBA00023136"/>
    </source>
</evidence>
<keyword evidence="13 18" id="KW-0520">NAD</keyword>
<evidence type="ECO:0000256" key="4">
    <source>
        <dbReference type="ARBA" id="ARBA00012944"/>
    </source>
</evidence>
<keyword evidence="10 18" id="KW-1278">Translocase</keyword>
<dbReference type="Pfam" id="PF00361">
    <property type="entry name" value="Proton_antipo_M"/>
    <property type="match status" value="1"/>
</dbReference>
<dbReference type="PANTHER" id="PTHR46552">
    <property type="entry name" value="NADH-UBIQUINONE OXIDOREDUCTASE CHAIN 2"/>
    <property type="match status" value="1"/>
</dbReference>
<keyword evidence="9 18" id="KW-0999">Mitochondrion inner membrane</keyword>
<evidence type="ECO:0000256" key="17">
    <source>
        <dbReference type="ARBA" id="ARBA00049551"/>
    </source>
</evidence>
<gene>
    <name evidence="20" type="primary">ND2</name>
</gene>
<dbReference type="EMBL" id="MF078019">
    <property type="protein sequence ID" value="AUW38575.1"/>
    <property type="molecule type" value="Genomic_DNA"/>
</dbReference>
<keyword evidence="6" id="KW-0813">Transport</keyword>
<protein>
    <recommendedName>
        <fullName evidence="5 18">NADH-ubiquinone oxidoreductase chain 2</fullName>
        <ecNumber evidence="4 18">7.1.1.2</ecNumber>
    </recommendedName>
</protein>
<keyword evidence="12 18" id="KW-1133">Transmembrane helix</keyword>
<feature type="transmembrane region" description="Helical" evidence="18">
    <location>
        <begin position="54"/>
        <end position="75"/>
    </location>
</feature>
<feature type="transmembrane region" description="Helical" evidence="18">
    <location>
        <begin position="187"/>
        <end position="206"/>
    </location>
</feature>
<feature type="transmembrane region" description="Helical" evidence="18">
    <location>
        <begin position="82"/>
        <end position="104"/>
    </location>
</feature>